<dbReference type="Pfam" id="PF02609">
    <property type="entry name" value="Exonuc_VII_S"/>
    <property type="match status" value="1"/>
</dbReference>
<organism evidence="8 9">
    <name type="scientific">Prosthecobacter algae</name>
    <dbReference type="NCBI Taxonomy" id="1144682"/>
    <lineage>
        <taxon>Bacteria</taxon>
        <taxon>Pseudomonadati</taxon>
        <taxon>Verrucomicrobiota</taxon>
        <taxon>Verrucomicrobiia</taxon>
        <taxon>Verrucomicrobiales</taxon>
        <taxon>Verrucomicrobiaceae</taxon>
        <taxon>Prosthecobacter</taxon>
    </lineage>
</organism>
<dbReference type="RefSeq" id="WP_345737560.1">
    <property type="nucleotide sequence ID" value="NZ_BAABIA010000007.1"/>
</dbReference>
<dbReference type="Proteomes" id="UP001499852">
    <property type="component" value="Unassembled WGS sequence"/>
</dbReference>
<feature type="compositionally biased region" description="Acidic residues" evidence="7">
    <location>
        <begin position="103"/>
        <end position="113"/>
    </location>
</feature>
<dbReference type="InterPro" id="IPR003761">
    <property type="entry name" value="Exonuc_VII_S"/>
</dbReference>
<feature type="region of interest" description="Disordered" evidence="7">
    <location>
        <begin position="82"/>
        <end position="113"/>
    </location>
</feature>
<sequence length="113" mass="12555">MSAAAPHESSFEQAMDRLEEIVALMEGDRMPLDEMVSSYEEGMGLLKVCRQRIEVARRRIEMITADAEGKPALAPFDPAAVAEVPEEKARPAAPVRKKKPAEAEEDTDDIRLF</sequence>
<dbReference type="EC" id="3.1.11.6" evidence="6"/>
<evidence type="ECO:0000256" key="1">
    <source>
        <dbReference type="ARBA" id="ARBA00009998"/>
    </source>
</evidence>
<keyword evidence="2 6" id="KW-0963">Cytoplasm</keyword>
<evidence type="ECO:0000256" key="3">
    <source>
        <dbReference type="ARBA" id="ARBA00022722"/>
    </source>
</evidence>
<comment type="catalytic activity">
    <reaction evidence="6">
        <text>Exonucleolytic cleavage in either 5'- to 3'- or 3'- to 5'-direction to yield nucleoside 5'-phosphates.</text>
        <dbReference type="EC" id="3.1.11.6"/>
    </reaction>
</comment>
<evidence type="ECO:0000256" key="7">
    <source>
        <dbReference type="SAM" id="MobiDB-lite"/>
    </source>
</evidence>
<dbReference type="PANTHER" id="PTHR34137">
    <property type="entry name" value="EXODEOXYRIBONUCLEASE 7 SMALL SUBUNIT"/>
    <property type="match status" value="1"/>
</dbReference>
<dbReference type="NCBIfam" id="TIGR01280">
    <property type="entry name" value="xseB"/>
    <property type="match status" value="1"/>
</dbReference>
<keyword evidence="3 6" id="KW-0540">Nuclease</keyword>
<dbReference type="InterPro" id="IPR037004">
    <property type="entry name" value="Exonuc_VII_ssu_sf"/>
</dbReference>
<gene>
    <name evidence="6" type="primary">xseB</name>
    <name evidence="8" type="ORF">GCM10023213_33700</name>
</gene>
<evidence type="ECO:0000313" key="9">
    <source>
        <dbReference type="Proteomes" id="UP001499852"/>
    </source>
</evidence>
<comment type="similarity">
    <text evidence="1 6">Belongs to the XseB family.</text>
</comment>
<dbReference type="Gene3D" id="1.10.287.1040">
    <property type="entry name" value="Exonuclease VII, small subunit"/>
    <property type="match status" value="1"/>
</dbReference>
<comment type="function">
    <text evidence="6">Bidirectionally degrades single-stranded DNA into large acid-insoluble oligonucleotides, which are then degraded further into small acid-soluble oligonucleotides.</text>
</comment>
<comment type="subcellular location">
    <subcellularLocation>
        <location evidence="6">Cytoplasm</location>
    </subcellularLocation>
</comment>
<dbReference type="EMBL" id="BAABIA010000007">
    <property type="protein sequence ID" value="GAA5144162.1"/>
    <property type="molecule type" value="Genomic_DNA"/>
</dbReference>
<comment type="caution">
    <text evidence="8">The sequence shown here is derived from an EMBL/GenBank/DDBJ whole genome shotgun (WGS) entry which is preliminary data.</text>
</comment>
<protein>
    <recommendedName>
        <fullName evidence="6">Exodeoxyribonuclease 7 small subunit</fullName>
        <ecNumber evidence="6">3.1.11.6</ecNumber>
    </recommendedName>
    <alternativeName>
        <fullName evidence="6">Exodeoxyribonuclease VII small subunit</fullName>
        <shortName evidence="6">Exonuclease VII small subunit</shortName>
    </alternativeName>
</protein>
<evidence type="ECO:0000256" key="4">
    <source>
        <dbReference type="ARBA" id="ARBA00022801"/>
    </source>
</evidence>
<evidence type="ECO:0000256" key="6">
    <source>
        <dbReference type="HAMAP-Rule" id="MF_00337"/>
    </source>
</evidence>
<dbReference type="HAMAP" id="MF_00337">
    <property type="entry name" value="Exonuc_7_S"/>
    <property type="match status" value="1"/>
</dbReference>
<accession>A0ABP9PF64</accession>
<dbReference type="SUPFAM" id="SSF116842">
    <property type="entry name" value="XseB-like"/>
    <property type="match status" value="1"/>
</dbReference>
<proteinExistence type="inferred from homology"/>
<evidence type="ECO:0000313" key="8">
    <source>
        <dbReference type="EMBL" id="GAA5144162.1"/>
    </source>
</evidence>
<reference evidence="9" key="1">
    <citation type="journal article" date="2019" name="Int. J. Syst. Evol. Microbiol.">
        <title>The Global Catalogue of Microorganisms (GCM) 10K type strain sequencing project: providing services to taxonomists for standard genome sequencing and annotation.</title>
        <authorList>
            <consortium name="The Broad Institute Genomics Platform"/>
            <consortium name="The Broad Institute Genome Sequencing Center for Infectious Disease"/>
            <person name="Wu L."/>
            <person name="Ma J."/>
        </authorList>
    </citation>
    <scope>NUCLEOTIDE SEQUENCE [LARGE SCALE GENOMIC DNA]</scope>
    <source>
        <strain evidence="9">JCM 18053</strain>
    </source>
</reference>
<comment type="subunit">
    <text evidence="6">Heterooligomer composed of large and small subunits.</text>
</comment>
<evidence type="ECO:0000256" key="5">
    <source>
        <dbReference type="ARBA" id="ARBA00022839"/>
    </source>
</evidence>
<keyword evidence="4 6" id="KW-0378">Hydrolase</keyword>
<evidence type="ECO:0000256" key="2">
    <source>
        <dbReference type="ARBA" id="ARBA00022490"/>
    </source>
</evidence>
<keyword evidence="9" id="KW-1185">Reference proteome</keyword>
<name>A0ABP9PF64_9BACT</name>
<keyword evidence="5 6" id="KW-0269">Exonuclease</keyword>
<dbReference type="PANTHER" id="PTHR34137:SF1">
    <property type="entry name" value="EXODEOXYRIBONUCLEASE 7 SMALL SUBUNIT"/>
    <property type="match status" value="1"/>
</dbReference>